<dbReference type="GO" id="GO:0006879">
    <property type="term" value="P:intracellular iron ion homeostasis"/>
    <property type="evidence" value="ECO:0007669"/>
    <property type="project" value="EnsemblFungi"/>
</dbReference>
<dbReference type="NCBIfam" id="TIGR00714">
    <property type="entry name" value="hscB"/>
    <property type="match status" value="1"/>
</dbReference>
<dbReference type="GO" id="GO:0051087">
    <property type="term" value="F:protein-folding chaperone binding"/>
    <property type="evidence" value="ECO:0007669"/>
    <property type="project" value="EnsemblFungi"/>
</dbReference>
<dbReference type="PANTHER" id="PTHR14021:SF15">
    <property type="entry name" value="IRON-SULFUR CLUSTER CO-CHAPERONE PROTEIN HSCB"/>
    <property type="match status" value="1"/>
</dbReference>
<dbReference type="GO" id="GO:0044572">
    <property type="term" value="P:[4Fe-4S] cluster assembly"/>
    <property type="evidence" value="ECO:0007669"/>
    <property type="project" value="EnsemblFungi"/>
</dbReference>
<dbReference type="GO" id="GO:0044571">
    <property type="term" value="P:[2Fe-2S] cluster assembly"/>
    <property type="evidence" value="ECO:0007669"/>
    <property type="project" value="EnsemblFungi"/>
</dbReference>
<dbReference type="PROSITE" id="PS50076">
    <property type="entry name" value="DNAJ_2"/>
    <property type="match status" value="1"/>
</dbReference>
<dbReference type="EMBL" id="LLZZ01000026">
    <property type="protein sequence ID" value="KTB11892.1"/>
    <property type="molecule type" value="Genomic_DNA"/>
</dbReference>
<dbReference type="Proteomes" id="UP000054886">
    <property type="component" value="Unassembled WGS sequence"/>
</dbReference>
<accession>A0A0W0DJ66</accession>
<dbReference type="SUPFAM" id="SSF46565">
    <property type="entry name" value="Chaperone J-domain"/>
    <property type="match status" value="1"/>
</dbReference>
<dbReference type="GO" id="GO:0009060">
    <property type="term" value="P:aerobic respiration"/>
    <property type="evidence" value="ECO:0007669"/>
    <property type="project" value="EnsemblFungi"/>
</dbReference>
<dbReference type="OMA" id="TVELKYW"/>
<dbReference type="Gene3D" id="1.20.1280.20">
    <property type="entry name" value="HscB, C-terminal domain"/>
    <property type="match status" value="1"/>
</dbReference>
<dbReference type="SUPFAM" id="SSF47144">
    <property type="entry name" value="HSC20 (HSCB), C-terminal oligomerisation domain"/>
    <property type="match status" value="1"/>
</dbReference>
<dbReference type="GO" id="GO:0001671">
    <property type="term" value="F:ATPase activator activity"/>
    <property type="evidence" value="ECO:0007669"/>
    <property type="project" value="EnsemblFungi"/>
</dbReference>
<dbReference type="AlphaFoldDB" id="A0A0W0DJ66"/>
<organism evidence="4 5">
    <name type="scientific">Candida glabrata</name>
    <name type="common">Yeast</name>
    <name type="synonym">Torulopsis glabrata</name>
    <dbReference type="NCBI Taxonomy" id="5478"/>
    <lineage>
        <taxon>Eukaryota</taxon>
        <taxon>Fungi</taxon>
        <taxon>Dikarya</taxon>
        <taxon>Ascomycota</taxon>
        <taxon>Saccharomycotina</taxon>
        <taxon>Saccharomycetes</taxon>
        <taxon>Saccharomycetales</taxon>
        <taxon>Saccharomycetaceae</taxon>
        <taxon>Nakaseomyces</taxon>
    </lineage>
</organism>
<dbReference type="GO" id="GO:0005759">
    <property type="term" value="C:mitochondrial matrix"/>
    <property type="evidence" value="ECO:0007669"/>
    <property type="project" value="EnsemblFungi"/>
</dbReference>
<keyword evidence="2" id="KW-0143">Chaperone</keyword>
<name>A0A0W0DJ66_CANGB</name>
<feature type="domain" description="J" evidence="3">
    <location>
        <begin position="23"/>
        <end position="88"/>
    </location>
</feature>
<dbReference type="VEuPathDB" id="FungiDB:GWK60_A00187"/>
<dbReference type="InterPro" id="IPR009073">
    <property type="entry name" value="HscB_oligo_C"/>
</dbReference>
<comment type="similarity">
    <text evidence="1">Belongs to the HscB family.</text>
</comment>
<dbReference type="PhylomeDB" id="A0A0W0DJ66"/>
<dbReference type="CDD" id="cd06257">
    <property type="entry name" value="DnaJ"/>
    <property type="match status" value="1"/>
</dbReference>
<evidence type="ECO:0000256" key="2">
    <source>
        <dbReference type="ARBA" id="ARBA00023186"/>
    </source>
</evidence>
<evidence type="ECO:0000256" key="1">
    <source>
        <dbReference type="ARBA" id="ARBA00010476"/>
    </source>
</evidence>
<evidence type="ECO:0000313" key="5">
    <source>
        <dbReference type="Proteomes" id="UP000054886"/>
    </source>
</evidence>
<dbReference type="SMART" id="SM00271">
    <property type="entry name" value="DnaJ"/>
    <property type="match status" value="1"/>
</dbReference>
<dbReference type="Gene3D" id="1.10.287.110">
    <property type="entry name" value="DnaJ domain"/>
    <property type="match status" value="1"/>
</dbReference>
<dbReference type="InterPro" id="IPR036386">
    <property type="entry name" value="HscB_C_sf"/>
</dbReference>
<dbReference type="Pfam" id="PF07743">
    <property type="entry name" value="HSCB_C"/>
    <property type="match status" value="1"/>
</dbReference>
<protein>
    <submittedName>
        <fullName evidence="4">J-type co-chaperone JAC1, mitochondrial</fullName>
    </submittedName>
</protein>
<dbReference type="InterPro" id="IPR036869">
    <property type="entry name" value="J_dom_sf"/>
</dbReference>
<dbReference type="VEuPathDB" id="FungiDB:GVI51_A00165"/>
<proteinExistence type="inferred from homology"/>
<evidence type="ECO:0000259" key="3">
    <source>
        <dbReference type="PROSITE" id="PS50076"/>
    </source>
</evidence>
<dbReference type="InterPro" id="IPR001623">
    <property type="entry name" value="DnaJ_domain"/>
</dbReference>
<dbReference type="VEuPathDB" id="FungiDB:B1J91_A00297g"/>
<dbReference type="InterPro" id="IPR004640">
    <property type="entry name" value="HscB"/>
</dbReference>
<dbReference type="VEuPathDB" id="FungiDB:CAGL0A00297g"/>
<dbReference type="Pfam" id="PF00226">
    <property type="entry name" value="DnaJ"/>
    <property type="match status" value="1"/>
</dbReference>
<dbReference type="OrthoDB" id="448954at2759"/>
<dbReference type="PANTHER" id="PTHR14021">
    <property type="entry name" value="IRON-SULFUR CLUSTER CO-CHAPERONE PROTEIN HSCB"/>
    <property type="match status" value="1"/>
</dbReference>
<sequence length="198" mass="23364">MLRCARLPTSGIRQVLQRRWIVSYYELFPGTFPDSQPRWDVDLGKLRKEYRKLQAEVHPDKIQKEQEADSEQSSLLNKAYHALKDPLTRSQHMIQILKDVDLTVDSVAREYTQMDPELLMDVMDVHEQLLDANSRDEVREIEKVNKQRIEKIEAELKECYDNKEYERAINLTARLKYWKNVASAVKDWAPGKPIDLKH</sequence>
<comment type="caution">
    <text evidence="4">The sequence shown here is derived from an EMBL/GenBank/DDBJ whole genome shotgun (WGS) entry which is preliminary data.</text>
</comment>
<reference evidence="4 5" key="1">
    <citation type="submission" date="2015-10" db="EMBL/GenBank/DDBJ databases">
        <title>Draft genomes sequences of Candida glabrata isolates 1A, 1B, 2A, 2B, 3A and 3B.</title>
        <authorList>
            <person name="Haavelsrud O.E."/>
            <person name="Gaustad P."/>
        </authorList>
    </citation>
    <scope>NUCLEOTIDE SEQUENCE [LARGE SCALE GENOMIC DNA]</scope>
    <source>
        <strain evidence="4">910700640</strain>
    </source>
</reference>
<dbReference type="GO" id="GO:0051259">
    <property type="term" value="P:protein complex oligomerization"/>
    <property type="evidence" value="ECO:0007669"/>
    <property type="project" value="InterPro"/>
</dbReference>
<gene>
    <name evidence="4" type="ORF">AO440_000010</name>
</gene>
<evidence type="ECO:0000313" key="4">
    <source>
        <dbReference type="EMBL" id="KTB11892.1"/>
    </source>
</evidence>